<accession>A0AAV5HYQ8</accession>
<keyword evidence="2" id="KW-1185">Reference proteome</keyword>
<comment type="caution">
    <text evidence="1">The sequence shown here is derived from an EMBL/GenBank/DDBJ whole genome shotgun (WGS) entry which is preliminary data.</text>
</comment>
<sequence length="86" mass="9933">MLSTNAKDFFWTRCHWHVVGLGAWLAKRGLNMLGIYWKHIQGQGRKKKIPQAVYLKPYPQQRKRSLGKVSARSPSAIHTILFTINT</sequence>
<dbReference type="EMBL" id="BPVZ01000007">
    <property type="protein sequence ID" value="GKU93997.1"/>
    <property type="molecule type" value="Genomic_DNA"/>
</dbReference>
<organism evidence="1 2">
    <name type="scientific">Rubroshorea leprosula</name>
    <dbReference type="NCBI Taxonomy" id="152421"/>
    <lineage>
        <taxon>Eukaryota</taxon>
        <taxon>Viridiplantae</taxon>
        <taxon>Streptophyta</taxon>
        <taxon>Embryophyta</taxon>
        <taxon>Tracheophyta</taxon>
        <taxon>Spermatophyta</taxon>
        <taxon>Magnoliopsida</taxon>
        <taxon>eudicotyledons</taxon>
        <taxon>Gunneridae</taxon>
        <taxon>Pentapetalae</taxon>
        <taxon>rosids</taxon>
        <taxon>malvids</taxon>
        <taxon>Malvales</taxon>
        <taxon>Dipterocarpaceae</taxon>
        <taxon>Rubroshorea</taxon>
    </lineage>
</organism>
<proteinExistence type="predicted"/>
<dbReference type="AlphaFoldDB" id="A0AAV5HYQ8"/>
<reference evidence="1 2" key="1">
    <citation type="journal article" date="2021" name="Commun. Biol.">
        <title>The genome of Shorea leprosula (Dipterocarpaceae) highlights the ecological relevance of drought in aseasonal tropical rainforests.</title>
        <authorList>
            <person name="Ng K.K.S."/>
            <person name="Kobayashi M.J."/>
            <person name="Fawcett J.A."/>
            <person name="Hatakeyama M."/>
            <person name="Paape T."/>
            <person name="Ng C.H."/>
            <person name="Ang C.C."/>
            <person name="Tnah L.H."/>
            <person name="Lee C.T."/>
            <person name="Nishiyama T."/>
            <person name="Sese J."/>
            <person name="O'Brien M.J."/>
            <person name="Copetti D."/>
            <person name="Mohd Noor M.I."/>
            <person name="Ong R.C."/>
            <person name="Putra M."/>
            <person name="Sireger I.Z."/>
            <person name="Indrioko S."/>
            <person name="Kosugi Y."/>
            <person name="Izuno A."/>
            <person name="Isagi Y."/>
            <person name="Lee S.L."/>
            <person name="Shimizu K.K."/>
        </authorList>
    </citation>
    <scope>NUCLEOTIDE SEQUENCE [LARGE SCALE GENOMIC DNA]</scope>
    <source>
        <strain evidence="1">214</strain>
    </source>
</reference>
<evidence type="ECO:0000313" key="2">
    <source>
        <dbReference type="Proteomes" id="UP001054252"/>
    </source>
</evidence>
<evidence type="ECO:0000313" key="1">
    <source>
        <dbReference type="EMBL" id="GKU93997.1"/>
    </source>
</evidence>
<name>A0AAV5HYQ8_9ROSI</name>
<protein>
    <submittedName>
        <fullName evidence="1">Uncharacterized protein</fullName>
    </submittedName>
</protein>
<gene>
    <name evidence="1" type="ORF">SLEP1_g7539</name>
</gene>
<dbReference type="Proteomes" id="UP001054252">
    <property type="component" value="Unassembled WGS sequence"/>
</dbReference>